<sequence>MAFLKKLFGSKREPITKSPDQQLISKIGSNGSATAVTSLHSTLPSNYKAVTYESPYREGALNVLFFKVKDEDKHM</sequence>
<dbReference type="AlphaFoldDB" id="A0A1S2G0M9"/>
<reference evidence="1 2" key="1">
    <citation type="submission" date="2016-05" db="EMBL/GenBank/DDBJ databases">
        <title>The evolution of Acinetobacter baumannii in vivo.</title>
        <authorList>
            <person name="Hua X."/>
            <person name="Yu Y."/>
        </authorList>
    </citation>
    <scope>NUCLEOTIDE SEQUENCE [LARGE SCALE GENOMIC DNA]</scope>
    <source>
        <strain evidence="1 2">XH647</strain>
    </source>
</reference>
<dbReference type="RefSeq" id="WP_023897588.1">
    <property type="nucleotide sequence ID" value="NZ_CAXOAE010000011.1"/>
</dbReference>
<accession>A0A1S2G0M9</accession>
<evidence type="ECO:0000313" key="1">
    <source>
        <dbReference type="EMBL" id="OIG74064.1"/>
    </source>
</evidence>
<organism evidence="1 2">
    <name type="scientific">Acinetobacter baumannii</name>
    <dbReference type="NCBI Taxonomy" id="470"/>
    <lineage>
        <taxon>Bacteria</taxon>
        <taxon>Pseudomonadati</taxon>
        <taxon>Pseudomonadota</taxon>
        <taxon>Gammaproteobacteria</taxon>
        <taxon>Moraxellales</taxon>
        <taxon>Moraxellaceae</taxon>
        <taxon>Acinetobacter</taxon>
        <taxon>Acinetobacter calcoaceticus/baumannii complex</taxon>
    </lineage>
</organism>
<proteinExistence type="predicted"/>
<protein>
    <submittedName>
        <fullName evidence="1">Uncharacterized protein</fullName>
    </submittedName>
</protein>
<evidence type="ECO:0000313" key="2">
    <source>
        <dbReference type="Proteomes" id="UP000179937"/>
    </source>
</evidence>
<comment type="caution">
    <text evidence="1">The sequence shown here is derived from an EMBL/GenBank/DDBJ whole genome shotgun (WGS) entry which is preliminary data.</text>
</comment>
<name>A0A1S2G0M9_ACIBA</name>
<gene>
    <name evidence="1" type="ORF">A7M90_16080</name>
</gene>
<dbReference type="Proteomes" id="UP000179937">
    <property type="component" value="Unassembled WGS sequence"/>
</dbReference>
<dbReference type="EMBL" id="LYKI01000009">
    <property type="protein sequence ID" value="OIG74064.1"/>
    <property type="molecule type" value="Genomic_DNA"/>
</dbReference>